<comment type="caution">
    <text evidence="6">The sequence shown here is derived from an EMBL/GenBank/DDBJ whole genome shotgun (WGS) entry which is preliminary data.</text>
</comment>
<organism evidence="6 7">
    <name type="scientific">Microbacterium phyllosphaerae</name>
    <dbReference type="NCBI Taxonomy" id="124798"/>
    <lineage>
        <taxon>Bacteria</taxon>
        <taxon>Bacillati</taxon>
        <taxon>Actinomycetota</taxon>
        <taxon>Actinomycetes</taxon>
        <taxon>Micrococcales</taxon>
        <taxon>Microbacteriaceae</taxon>
        <taxon>Microbacterium</taxon>
    </lineage>
</organism>
<evidence type="ECO:0000259" key="4">
    <source>
        <dbReference type="Pfam" id="PF00725"/>
    </source>
</evidence>
<name>A0ABS4WQS7_9MICO</name>
<dbReference type="InterPro" id="IPR013328">
    <property type="entry name" value="6PGD_dom2"/>
</dbReference>
<dbReference type="NCBIfam" id="NF006143">
    <property type="entry name" value="PRK08293.1"/>
    <property type="match status" value="1"/>
</dbReference>
<dbReference type="EC" id="1.1.1.157" evidence="6"/>
<evidence type="ECO:0000256" key="2">
    <source>
        <dbReference type="ARBA" id="ARBA00009463"/>
    </source>
</evidence>
<dbReference type="Proteomes" id="UP000703720">
    <property type="component" value="Unassembled WGS sequence"/>
</dbReference>
<dbReference type="Pfam" id="PF00725">
    <property type="entry name" value="3HCDH"/>
    <property type="match status" value="1"/>
</dbReference>
<dbReference type="PIRSF" id="PIRSF000105">
    <property type="entry name" value="HCDH"/>
    <property type="match status" value="1"/>
</dbReference>
<evidence type="ECO:0000259" key="5">
    <source>
        <dbReference type="Pfam" id="PF02737"/>
    </source>
</evidence>
<dbReference type="PANTHER" id="PTHR48075">
    <property type="entry name" value="3-HYDROXYACYL-COA DEHYDROGENASE FAMILY PROTEIN"/>
    <property type="match status" value="1"/>
</dbReference>
<dbReference type="PANTHER" id="PTHR48075:SF5">
    <property type="entry name" value="3-HYDROXYBUTYRYL-COA DEHYDROGENASE"/>
    <property type="match status" value="1"/>
</dbReference>
<dbReference type="InterPro" id="IPR006176">
    <property type="entry name" value="3-OHacyl-CoA_DH_NAD-bd"/>
</dbReference>
<dbReference type="InterPro" id="IPR022694">
    <property type="entry name" value="3-OHacyl-CoA_DH"/>
</dbReference>
<accession>A0ABS4WQS7</accession>
<proteinExistence type="inferred from homology"/>
<dbReference type="SUPFAM" id="SSF51735">
    <property type="entry name" value="NAD(P)-binding Rossmann-fold domains"/>
    <property type="match status" value="1"/>
</dbReference>
<comment type="pathway">
    <text evidence="1">Lipid metabolism; butanoate metabolism.</text>
</comment>
<reference evidence="6 7" key="1">
    <citation type="submission" date="2021-03" db="EMBL/GenBank/DDBJ databases">
        <title>Sequencing the genomes of 1000 actinobacteria strains.</title>
        <authorList>
            <person name="Klenk H.-P."/>
        </authorList>
    </citation>
    <scope>NUCLEOTIDE SEQUENCE [LARGE SCALE GENOMIC DNA]</scope>
    <source>
        <strain evidence="6 7">DSM 13468</strain>
    </source>
</reference>
<dbReference type="Pfam" id="PF02737">
    <property type="entry name" value="3HCDH_N"/>
    <property type="match status" value="1"/>
</dbReference>
<dbReference type="SUPFAM" id="SSF48179">
    <property type="entry name" value="6-phosphogluconate dehydrogenase C-terminal domain-like"/>
    <property type="match status" value="1"/>
</dbReference>
<keyword evidence="3 6" id="KW-0560">Oxidoreductase</keyword>
<protein>
    <submittedName>
        <fullName evidence="6">3-hydroxybutyryl-CoA dehydrogenase</fullName>
        <ecNumber evidence="6">1.1.1.157</ecNumber>
    </submittedName>
</protein>
<evidence type="ECO:0000256" key="3">
    <source>
        <dbReference type="ARBA" id="ARBA00023002"/>
    </source>
</evidence>
<sequence length="285" mass="30306">MKNITVLGTGVLGSQIAFQTAFHGFDVVAYDIDQAALDRAAERFEGLAARYVADGVENAADGGAQSAIGRIRLTSDLADAASDADLIIEAVPESLELKQSIYRTLAGVAPATTIFATNSSTLLPSALAESTGRPDRFLALHFANEIWSHNTAEVMGTPDTAPGVYDQVVDFAAQIGMVPIEIKKEKAGYLLNSLLVPFLEAGAELLVDGIAEPEAIDATWRIGTGAPAGPFEIYDIVGLTTAYNISRMGGEKQQRFAELLKEQYIDKGKLGVATGEGFYTYPRAN</sequence>
<comment type="similarity">
    <text evidence="2">Belongs to the 3-hydroxyacyl-CoA dehydrogenase family.</text>
</comment>
<evidence type="ECO:0000313" key="6">
    <source>
        <dbReference type="EMBL" id="MBP2378561.1"/>
    </source>
</evidence>
<dbReference type="EMBL" id="JAGIOA010000001">
    <property type="protein sequence ID" value="MBP2378561.1"/>
    <property type="molecule type" value="Genomic_DNA"/>
</dbReference>
<dbReference type="RefSeq" id="WP_210097772.1">
    <property type="nucleotide sequence ID" value="NZ_BAAAIO010000001.1"/>
</dbReference>
<dbReference type="InterPro" id="IPR036291">
    <property type="entry name" value="NAD(P)-bd_dom_sf"/>
</dbReference>
<feature type="domain" description="3-hydroxyacyl-CoA dehydrogenase C-terminal" evidence="4">
    <location>
        <begin position="188"/>
        <end position="281"/>
    </location>
</feature>
<feature type="domain" description="3-hydroxyacyl-CoA dehydrogenase NAD binding" evidence="5">
    <location>
        <begin position="3"/>
        <end position="183"/>
    </location>
</feature>
<gene>
    <name evidence="6" type="ORF">JOF42_002056</name>
</gene>
<dbReference type="InterPro" id="IPR006108">
    <property type="entry name" value="3HC_DH_C"/>
</dbReference>
<dbReference type="GO" id="GO:0008691">
    <property type="term" value="F:3-hydroxybutyryl-CoA dehydrogenase activity"/>
    <property type="evidence" value="ECO:0007669"/>
    <property type="project" value="UniProtKB-EC"/>
</dbReference>
<keyword evidence="7" id="KW-1185">Reference proteome</keyword>
<dbReference type="InterPro" id="IPR008927">
    <property type="entry name" value="6-PGluconate_DH-like_C_sf"/>
</dbReference>
<evidence type="ECO:0000313" key="7">
    <source>
        <dbReference type="Proteomes" id="UP000703720"/>
    </source>
</evidence>
<evidence type="ECO:0000256" key="1">
    <source>
        <dbReference type="ARBA" id="ARBA00005086"/>
    </source>
</evidence>
<dbReference type="Gene3D" id="3.40.50.720">
    <property type="entry name" value="NAD(P)-binding Rossmann-like Domain"/>
    <property type="match status" value="1"/>
</dbReference>
<dbReference type="Gene3D" id="1.10.1040.10">
    <property type="entry name" value="N-(1-d-carboxylethyl)-l-norvaline Dehydrogenase, domain 2"/>
    <property type="match status" value="1"/>
</dbReference>